<keyword evidence="5" id="KW-1185">Reference proteome</keyword>
<dbReference type="SUPFAM" id="SSF46689">
    <property type="entry name" value="Homeodomain-like"/>
    <property type="match status" value="1"/>
</dbReference>
<gene>
    <name evidence="4" type="ORF">QP939_31925</name>
</gene>
<dbReference type="InterPro" id="IPR050109">
    <property type="entry name" value="HTH-type_TetR-like_transc_reg"/>
</dbReference>
<feature type="domain" description="HTH tetR-type" evidence="3">
    <location>
        <begin position="14"/>
        <end position="74"/>
    </location>
</feature>
<dbReference type="Pfam" id="PF17940">
    <property type="entry name" value="TetR_C_31"/>
    <property type="match status" value="1"/>
</dbReference>
<evidence type="ECO:0000256" key="1">
    <source>
        <dbReference type="ARBA" id="ARBA00023125"/>
    </source>
</evidence>
<sequence length="193" mass="20913">MGRTSSRTGRRAPEERKRALQQAAVEVVAREGVRGLTYRAVAAAAGVTTGAVQHHFASLDDLLRSSLDWVLEESSENGLLGARTGVFADGANVRKRFTESADIQVFQYRLVVESRVREELRPVVRRLYDSYLAAVAKDLAAAGKEPPEGLAALVYYALDGMFLHQVADPEADPGAALDALRMLLEAAAHPVAR</sequence>
<dbReference type="Proteomes" id="UP001227101">
    <property type="component" value="Chromosome"/>
</dbReference>
<organism evidence="4 5">
    <name type="scientific">Amycolatopsis nalaikhensis</name>
    <dbReference type="NCBI Taxonomy" id="715472"/>
    <lineage>
        <taxon>Bacteria</taxon>
        <taxon>Bacillati</taxon>
        <taxon>Actinomycetota</taxon>
        <taxon>Actinomycetes</taxon>
        <taxon>Pseudonocardiales</taxon>
        <taxon>Pseudonocardiaceae</taxon>
        <taxon>Amycolatopsis</taxon>
    </lineage>
</organism>
<dbReference type="Pfam" id="PF00440">
    <property type="entry name" value="TetR_N"/>
    <property type="match status" value="1"/>
</dbReference>
<dbReference type="PROSITE" id="PS50977">
    <property type="entry name" value="HTH_TETR_2"/>
    <property type="match status" value="1"/>
</dbReference>
<protein>
    <submittedName>
        <fullName evidence="4">TetR family transcriptional regulator</fullName>
    </submittedName>
</protein>
<dbReference type="SUPFAM" id="SSF48498">
    <property type="entry name" value="Tetracyclin repressor-like, C-terminal domain"/>
    <property type="match status" value="1"/>
</dbReference>
<evidence type="ECO:0000313" key="4">
    <source>
        <dbReference type="EMBL" id="WIV53491.1"/>
    </source>
</evidence>
<keyword evidence="1 2" id="KW-0238">DNA-binding</keyword>
<dbReference type="PRINTS" id="PR00455">
    <property type="entry name" value="HTHTETR"/>
</dbReference>
<evidence type="ECO:0000313" key="5">
    <source>
        <dbReference type="Proteomes" id="UP001227101"/>
    </source>
</evidence>
<feature type="DNA-binding region" description="H-T-H motif" evidence="2">
    <location>
        <begin position="37"/>
        <end position="56"/>
    </location>
</feature>
<dbReference type="InterPro" id="IPR036271">
    <property type="entry name" value="Tet_transcr_reg_TetR-rel_C_sf"/>
</dbReference>
<proteinExistence type="predicted"/>
<reference evidence="4 5" key="1">
    <citation type="submission" date="2023-06" db="EMBL/GenBank/DDBJ databases">
        <authorList>
            <person name="Oyuntsetseg B."/>
            <person name="Kim S.B."/>
        </authorList>
    </citation>
    <scope>NUCLEOTIDE SEQUENCE [LARGE SCALE GENOMIC DNA]</scope>
    <source>
        <strain evidence="4 5">2-2</strain>
    </source>
</reference>
<evidence type="ECO:0000259" key="3">
    <source>
        <dbReference type="PROSITE" id="PS50977"/>
    </source>
</evidence>
<dbReference type="InterPro" id="IPR001647">
    <property type="entry name" value="HTH_TetR"/>
</dbReference>
<dbReference type="EMBL" id="CP127173">
    <property type="protein sequence ID" value="WIV53491.1"/>
    <property type="molecule type" value="Genomic_DNA"/>
</dbReference>
<evidence type="ECO:0000256" key="2">
    <source>
        <dbReference type="PROSITE-ProRule" id="PRU00335"/>
    </source>
</evidence>
<dbReference type="PANTHER" id="PTHR30055:SF148">
    <property type="entry name" value="TETR-FAMILY TRANSCRIPTIONAL REGULATOR"/>
    <property type="match status" value="1"/>
</dbReference>
<name>A0ABY8XDE5_9PSEU</name>
<dbReference type="InterPro" id="IPR041583">
    <property type="entry name" value="TetR_C_31"/>
</dbReference>
<dbReference type="InterPro" id="IPR009057">
    <property type="entry name" value="Homeodomain-like_sf"/>
</dbReference>
<dbReference type="PANTHER" id="PTHR30055">
    <property type="entry name" value="HTH-TYPE TRANSCRIPTIONAL REGULATOR RUTR"/>
    <property type="match status" value="1"/>
</dbReference>
<dbReference type="RefSeq" id="WP_285449918.1">
    <property type="nucleotide sequence ID" value="NZ_CP127173.1"/>
</dbReference>
<accession>A0ABY8XDE5</accession>
<dbReference type="Gene3D" id="1.10.357.10">
    <property type="entry name" value="Tetracycline Repressor, domain 2"/>
    <property type="match status" value="1"/>
</dbReference>